<reference evidence="2" key="1">
    <citation type="submission" date="2019-05" db="EMBL/GenBank/DDBJ databases">
        <title>Complete genome sequencing of Absiella argi strain JCM 30884.</title>
        <authorList>
            <person name="Sakamoto M."/>
            <person name="Murakami T."/>
            <person name="Mori H."/>
        </authorList>
    </citation>
    <scope>NUCLEOTIDE SEQUENCE [LARGE SCALE GENOMIC DNA]</scope>
    <source>
        <strain evidence="2">JCM 30884</strain>
    </source>
</reference>
<evidence type="ECO:0000313" key="1">
    <source>
        <dbReference type="EMBL" id="BBK21540.1"/>
    </source>
</evidence>
<dbReference type="RefSeq" id="WP_118360924.1">
    <property type="nucleotide sequence ID" value="NZ_AP019695.1"/>
</dbReference>
<protein>
    <recommendedName>
        <fullName evidence="3">DUF3795 domain-containing protein</fullName>
    </recommendedName>
</protein>
<keyword evidence="2" id="KW-1185">Reference proteome</keyword>
<sequence>MKEFKRKNQLLSLCGLNCGLCPMFLGKYCGGCGNGNSSCKIAKCSLEHGNIEYCFECKNYPCAHYQYVDEYDSFITHKHQKKDLKKAQRIGIKQYNLEQKEKIQILSYLLSNYNDGRRKNFFCIAVNLLEVSELQEVMKLLQSNVELSLLPAKERSLYVVNAMKEIAERRNIEVRLRRKSRKDDV</sequence>
<evidence type="ECO:0008006" key="3">
    <source>
        <dbReference type="Google" id="ProtNLM"/>
    </source>
</evidence>
<evidence type="ECO:0000313" key="2">
    <source>
        <dbReference type="Proteomes" id="UP000464754"/>
    </source>
</evidence>
<gene>
    <name evidence="1" type="ORF">Aargi30884_04430</name>
</gene>
<organism evidence="1 2">
    <name type="scientific">Amedibacterium intestinale</name>
    <dbReference type="NCBI Taxonomy" id="2583452"/>
    <lineage>
        <taxon>Bacteria</taxon>
        <taxon>Bacillati</taxon>
        <taxon>Bacillota</taxon>
        <taxon>Erysipelotrichia</taxon>
        <taxon>Erysipelotrichales</taxon>
        <taxon>Erysipelotrichaceae</taxon>
        <taxon>Amedibacterium</taxon>
    </lineage>
</organism>
<dbReference type="AlphaFoldDB" id="A0A6N4TF09"/>
<dbReference type="EMBL" id="AP019695">
    <property type="protein sequence ID" value="BBK21540.1"/>
    <property type="molecule type" value="Genomic_DNA"/>
</dbReference>
<accession>A0A6N4TF09</accession>
<dbReference type="KEGG" id="aarg:Aargi30884_04430"/>
<name>A0A6N4TF09_9FIRM</name>
<dbReference type="Proteomes" id="UP000464754">
    <property type="component" value="Chromosome"/>
</dbReference>
<proteinExistence type="predicted"/>